<dbReference type="KEGG" id="scq:SCULI_v1c02300"/>
<feature type="transmembrane region" description="Helical" evidence="1">
    <location>
        <begin position="129"/>
        <end position="151"/>
    </location>
</feature>
<dbReference type="eggNOG" id="COG0671">
    <property type="taxonomic scope" value="Bacteria"/>
</dbReference>
<name>W6A6H6_9MOLU</name>
<keyword evidence="1" id="KW-0812">Transmembrane</keyword>
<accession>W6A6H6</accession>
<organism evidence="3 4">
    <name type="scientific">Spiroplasma culicicola AES-1</name>
    <dbReference type="NCBI Taxonomy" id="1276246"/>
    <lineage>
        <taxon>Bacteria</taxon>
        <taxon>Bacillati</taxon>
        <taxon>Mycoplasmatota</taxon>
        <taxon>Mollicutes</taxon>
        <taxon>Entomoplasmatales</taxon>
        <taxon>Spiroplasmataceae</taxon>
        <taxon>Spiroplasma</taxon>
    </lineage>
</organism>
<evidence type="ECO:0000313" key="4">
    <source>
        <dbReference type="Proteomes" id="UP000019267"/>
    </source>
</evidence>
<dbReference type="Proteomes" id="UP000019267">
    <property type="component" value="Chromosome"/>
</dbReference>
<keyword evidence="4" id="KW-1185">Reference proteome</keyword>
<dbReference type="InterPro" id="IPR036938">
    <property type="entry name" value="PAP2/HPO_sf"/>
</dbReference>
<dbReference type="SMART" id="SM00014">
    <property type="entry name" value="acidPPc"/>
    <property type="match status" value="1"/>
</dbReference>
<proteinExistence type="predicted"/>
<protein>
    <recommendedName>
        <fullName evidence="2">Phosphatidic acid phosphatase type 2/haloperoxidase domain-containing protein</fullName>
    </recommendedName>
</protein>
<evidence type="ECO:0000259" key="2">
    <source>
        <dbReference type="SMART" id="SM00014"/>
    </source>
</evidence>
<reference evidence="3 4" key="1">
    <citation type="journal article" date="2014" name="Genome Biol. Evol.">
        <title>Molecular evolution of the substrate utilization strategies and putative virulence factors in mosquito-associated Spiroplasma species.</title>
        <authorList>
            <person name="Chang T.H."/>
            <person name="Lo W.S."/>
            <person name="Ku C."/>
            <person name="Chen L.L."/>
            <person name="Kuo C.H."/>
        </authorList>
    </citation>
    <scope>NUCLEOTIDE SEQUENCE [LARGE SCALE GENOMIC DNA]</scope>
    <source>
        <strain evidence="3">AES-1</strain>
    </source>
</reference>
<dbReference type="Gene3D" id="1.20.144.10">
    <property type="entry name" value="Phosphatidic acid phosphatase type 2/haloperoxidase"/>
    <property type="match status" value="1"/>
</dbReference>
<dbReference type="AlphaFoldDB" id="W6A6H6"/>
<feature type="transmembrane region" description="Helical" evidence="1">
    <location>
        <begin position="90"/>
        <end position="109"/>
    </location>
</feature>
<keyword evidence="1" id="KW-1133">Transmembrane helix</keyword>
<dbReference type="STRING" id="1276246.SCULI_v1c02300"/>
<keyword evidence="1" id="KW-0472">Membrane</keyword>
<evidence type="ECO:0000256" key="1">
    <source>
        <dbReference type="SAM" id="Phobius"/>
    </source>
</evidence>
<dbReference type="SUPFAM" id="SSF48317">
    <property type="entry name" value="Acid phosphatase/Vanadium-dependent haloperoxidase"/>
    <property type="match status" value="1"/>
</dbReference>
<feature type="transmembrane region" description="Helical" evidence="1">
    <location>
        <begin position="278"/>
        <end position="296"/>
    </location>
</feature>
<feature type="transmembrane region" description="Helical" evidence="1">
    <location>
        <begin position="57"/>
        <end position="78"/>
    </location>
</feature>
<dbReference type="HOGENOM" id="CLU_894016_0_0_14"/>
<evidence type="ECO:0000313" key="3">
    <source>
        <dbReference type="EMBL" id="AHI52571.1"/>
    </source>
</evidence>
<dbReference type="EMBL" id="CP006681">
    <property type="protein sequence ID" value="AHI52571.1"/>
    <property type="molecule type" value="Genomic_DNA"/>
</dbReference>
<feature type="transmembrane region" description="Helical" evidence="1">
    <location>
        <begin position="12"/>
        <end position="32"/>
    </location>
</feature>
<gene>
    <name evidence="3" type="ORF">SCULI_v1c02300</name>
</gene>
<feature type="transmembrane region" description="Helical" evidence="1">
    <location>
        <begin position="219"/>
        <end position="237"/>
    </location>
</feature>
<dbReference type="Pfam" id="PF01569">
    <property type="entry name" value="PAP2"/>
    <property type="match status" value="1"/>
</dbReference>
<sequence>MFLKKDRKISNNITIILLVSFFVLFMTIFAIYDLQISTNIFNQGYEALDWLKHGFDIYGKTMMAIPIYATLFIMLNYWLVNMNFNKTWMWLINVSFNLVIILTLLLVAFDFNLFIELNWQDKEKKLEAIFYIIWYIFIIGFIAFCNMVFFIKKIYKNQLLMNHLFKASIYCLVFIAFSLITVELFKNLFGRPRPRNVLNDGEDFKYVFEINFSSKRGKSFPSGHTESAGLMLGLLFYCKKETKKQKSIFWIIFGLGLSSLLLTAASRVFILAHFTTDVTFSIFMIFTYLITSQLLVDKIISKRSIKTNG</sequence>
<feature type="transmembrane region" description="Helical" evidence="1">
    <location>
        <begin position="249"/>
        <end position="272"/>
    </location>
</feature>
<dbReference type="InterPro" id="IPR000326">
    <property type="entry name" value="PAP2/HPO"/>
</dbReference>
<feature type="domain" description="Phosphatidic acid phosphatase type 2/haloperoxidase" evidence="2">
    <location>
        <begin position="168"/>
        <end position="293"/>
    </location>
</feature>
<dbReference type="OrthoDB" id="401048at2"/>
<feature type="transmembrane region" description="Helical" evidence="1">
    <location>
        <begin position="163"/>
        <end position="185"/>
    </location>
</feature>
<dbReference type="PATRIC" id="fig|1276246.3.peg.229"/>
<dbReference type="RefSeq" id="WP_025362813.1">
    <property type="nucleotide sequence ID" value="NZ_CP006681.1"/>
</dbReference>